<dbReference type="InParanoid" id="A0A316VNK1"/>
<evidence type="ECO:0000313" key="3">
    <source>
        <dbReference type="Proteomes" id="UP000245783"/>
    </source>
</evidence>
<dbReference type="GeneID" id="37037619"/>
<sequence length="110" mass="12567">MKFFAITAFLLALGLALVVAQETKWPNPAYSYRADKHPDGMGVIPIREAWNDVCFSYSGAYSVYDEKSNESLCYTEDMRDVGPDCIKSLQEKEKDKWAFTKISNDSSKWH</sequence>
<feature type="chain" id="PRO_5016417834" evidence="1">
    <location>
        <begin position="21"/>
        <end position="110"/>
    </location>
</feature>
<dbReference type="Proteomes" id="UP000245783">
    <property type="component" value="Unassembled WGS sequence"/>
</dbReference>
<dbReference type="EMBL" id="KZ819521">
    <property type="protein sequence ID" value="PWN38884.1"/>
    <property type="molecule type" value="Genomic_DNA"/>
</dbReference>
<gene>
    <name evidence="2" type="ORF">IE81DRAFT_343680</name>
</gene>
<protein>
    <submittedName>
        <fullName evidence="2">Uncharacterized protein</fullName>
    </submittedName>
</protein>
<dbReference type="AlphaFoldDB" id="A0A316VNK1"/>
<accession>A0A316VNK1</accession>
<feature type="signal peptide" evidence="1">
    <location>
        <begin position="1"/>
        <end position="20"/>
    </location>
</feature>
<keyword evidence="1" id="KW-0732">Signal</keyword>
<evidence type="ECO:0000256" key="1">
    <source>
        <dbReference type="SAM" id="SignalP"/>
    </source>
</evidence>
<reference evidence="2 3" key="1">
    <citation type="journal article" date="2018" name="Mol. Biol. Evol.">
        <title>Broad Genomic Sampling Reveals a Smut Pathogenic Ancestry of the Fungal Clade Ustilaginomycotina.</title>
        <authorList>
            <person name="Kijpornyongpan T."/>
            <person name="Mondo S.J."/>
            <person name="Barry K."/>
            <person name="Sandor L."/>
            <person name="Lee J."/>
            <person name="Lipzen A."/>
            <person name="Pangilinan J."/>
            <person name="LaButti K."/>
            <person name="Hainaut M."/>
            <person name="Henrissat B."/>
            <person name="Grigoriev I.V."/>
            <person name="Spatafora J.W."/>
            <person name="Aime M.C."/>
        </authorList>
    </citation>
    <scope>NUCLEOTIDE SEQUENCE [LARGE SCALE GENOMIC DNA]</scope>
    <source>
        <strain evidence="2 3">MCA 4658</strain>
    </source>
</reference>
<organism evidence="2 3">
    <name type="scientific">Ceraceosorus guamensis</name>
    <dbReference type="NCBI Taxonomy" id="1522189"/>
    <lineage>
        <taxon>Eukaryota</taxon>
        <taxon>Fungi</taxon>
        <taxon>Dikarya</taxon>
        <taxon>Basidiomycota</taxon>
        <taxon>Ustilaginomycotina</taxon>
        <taxon>Exobasidiomycetes</taxon>
        <taxon>Ceraceosorales</taxon>
        <taxon>Ceraceosoraceae</taxon>
        <taxon>Ceraceosorus</taxon>
    </lineage>
</organism>
<keyword evidence="3" id="KW-1185">Reference proteome</keyword>
<name>A0A316VNK1_9BASI</name>
<proteinExistence type="predicted"/>
<dbReference type="RefSeq" id="XP_025366044.1">
    <property type="nucleotide sequence ID" value="XM_025515749.1"/>
</dbReference>
<evidence type="ECO:0000313" key="2">
    <source>
        <dbReference type="EMBL" id="PWN38884.1"/>
    </source>
</evidence>